<protein>
    <submittedName>
        <fullName evidence="2">Uncharacterized protein</fullName>
    </submittedName>
</protein>
<evidence type="ECO:0000313" key="3">
    <source>
        <dbReference type="Proteomes" id="UP000235371"/>
    </source>
</evidence>
<organism evidence="2 3">
    <name type="scientific">Hyaloscypha bicolor E</name>
    <dbReference type="NCBI Taxonomy" id="1095630"/>
    <lineage>
        <taxon>Eukaryota</taxon>
        <taxon>Fungi</taxon>
        <taxon>Dikarya</taxon>
        <taxon>Ascomycota</taxon>
        <taxon>Pezizomycotina</taxon>
        <taxon>Leotiomycetes</taxon>
        <taxon>Helotiales</taxon>
        <taxon>Hyaloscyphaceae</taxon>
        <taxon>Hyaloscypha</taxon>
        <taxon>Hyaloscypha bicolor</taxon>
    </lineage>
</organism>
<gene>
    <name evidence="2" type="ORF">K444DRAFT_635365</name>
</gene>
<keyword evidence="3" id="KW-1185">Reference proteome</keyword>
<dbReference type="RefSeq" id="XP_024730489.1">
    <property type="nucleotide sequence ID" value="XM_024883857.1"/>
</dbReference>
<name>A0A2J6SS24_9HELO</name>
<keyword evidence="1" id="KW-0732">Signal</keyword>
<feature type="signal peptide" evidence="1">
    <location>
        <begin position="1"/>
        <end position="21"/>
    </location>
</feature>
<evidence type="ECO:0000313" key="2">
    <source>
        <dbReference type="EMBL" id="PMD53585.1"/>
    </source>
</evidence>
<feature type="chain" id="PRO_5014334721" evidence="1">
    <location>
        <begin position="22"/>
        <end position="167"/>
    </location>
</feature>
<accession>A0A2J6SS24</accession>
<sequence>MRARRICVFTIAVWSLDVTVELRYSTASAVSYFSTDASHCLRDAQRHLASPTAQILPPSVPSSALIRFHTFCVVNKESGPSKGGVTMIGRRADPRCGVEYENTTTSSLPTPPLYRAKEFHQDETWPKIHEEKRGWIGVVDGKENRISSNIGKHQKSIRGVNNTTEEK</sequence>
<proteinExistence type="predicted"/>
<dbReference type="AlphaFoldDB" id="A0A2J6SS24"/>
<dbReference type="Proteomes" id="UP000235371">
    <property type="component" value="Unassembled WGS sequence"/>
</dbReference>
<dbReference type="EMBL" id="KZ613872">
    <property type="protein sequence ID" value="PMD53585.1"/>
    <property type="molecule type" value="Genomic_DNA"/>
</dbReference>
<dbReference type="GeneID" id="36591934"/>
<reference evidence="2 3" key="1">
    <citation type="submission" date="2016-04" db="EMBL/GenBank/DDBJ databases">
        <title>A degradative enzymes factory behind the ericoid mycorrhizal symbiosis.</title>
        <authorList>
            <consortium name="DOE Joint Genome Institute"/>
            <person name="Martino E."/>
            <person name="Morin E."/>
            <person name="Grelet G."/>
            <person name="Kuo A."/>
            <person name="Kohler A."/>
            <person name="Daghino S."/>
            <person name="Barry K."/>
            <person name="Choi C."/>
            <person name="Cichocki N."/>
            <person name="Clum A."/>
            <person name="Copeland A."/>
            <person name="Hainaut M."/>
            <person name="Haridas S."/>
            <person name="Labutti K."/>
            <person name="Lindquist E."/>
            <person name="Lipzen A."/>
            <person name="Khouja H.-R."/>
            <person name="Murat C."/>
            <person name="Ohm R."/>
            <person name="Olson A."/>
            <person name="Spatafora J."/>
            <person name="Veneault-Fourrey C."/>
            <person name="Henrissat B."/>
            <person name="Grigoriev I."/>
            <person name="Martin F."/>
            <person name="Perotto S."/>
        </authorList>
    </citation>
    <scope>NUCLEOTIDE SEQUENCE [LARGE SCALE GENOMIC DNA]</scope>
    <source>
        <strain evidence="2 3">E</strain>
    </source>
</reference>
<dbReference type="InParanoid" id="A0A2J6SS24"/>
<evidence type="ECO:0000256" key="1">
    <source>
        <dbReference type="SAM" id="SignalP"/>
    </source>
</evidence>